<proteinExistence type="predicted"/>
<organism evidence="2 3">
    <name type="scientific">Riccia fluitans</name>
    <dbReference type="NCBI Taxonomy" id="41844"/>
    <lineage>
        <taxon>Eukaryota</taxon>
        <taxon>Viridiplantae</taxon>
        <taxon>Streptophyta</taxon>
        <taxon>Embryophyta</taxon>
        <taxon>Marchantiophyta</taxon>
        <taxon>Marchantiopsida</taxon>
        <taxon>Marchantiidae</taxon>
        <taxon>Marchantiales</taxon>
        <taxon>Ricciaceae</taxon>
        <taxon>Riccia</taxon>
    </lineage>
</organism>
<keyword evidence="3" id="KW-1185">Reference proteome</keyword>
<reference evidence="2 3" key="1">
    <citation type="submission" date="2024-09" db="EMBL/GenBank/DDBJ databases">
        <title>Chromosome-scale assembly of Riccia fluitans.</title>
        <authorList>
            <person name="Paukszto L."/>
            <person name="Sawicki J."/>
            <person name="Karawczyk K."/>
            <person name="Piernik-Szablinska J."/>
            <person name="Szczecinska M."/>
            <person name="Mazdziarz M."/>
        </authorList>
    </citation>
    <scope>NUCLEOTIDE SEQUENCE [LARGE SCALE GENOMIC DNA]</scope>
    <source>
        <strain evidence="2">Rf_01</strain>
        <tissue evidence="2">Aerial parts of the thallus</tissue>
    </source>
</reference>
<comment type="caution">
    <text evidence="2">The sequence shown here is derived from an EMBL/GenBank/DDBJ whole genome shotgun (WGS) entry which is preliminary data.</text>
</comment>
<dbReference type="AlphaFoldDB" id="A0ABD1ZQC4"/>
<evidence type="ECO:0000256" key="1">
    <source>
        <dbReference type="SAM" id="MobiDB-lite"/>
    </source>
</evidence>
<evidence type="ECO:0000313" key="3">
    <source>
        <dbReference type="Proteomes" id="UP001605036"/>
    </source>
</evidence>
<dbReference type="EMBL" id="JBHFFA010000001">
    <property type="protein sequence ID" value="KAL2653257.1"/>
    <property type="molecule type" value="Genomic_DNA"/>
</dbReference>
<feature type="compositionally biased region" description="Polar residues" evidence="1">
    <location>
        <begin position="33"/>
        <end position="47"/>
    </location>
</feature>
<protein>
    <submittedName>
        <fullName evidence="2">Uncharacterized protein</fullName>
    </submittedName>
</protein>
<accession>A0ABD1ZQC4</accession>
<name>A0ABD1ZQC4_9MARC</name>
<evidence type="ECO:0000313" key="2">
    <source>
        <dbReference type="EMBL" id="KAL2653257.1"/>
    </source>
</evidence>
<dbReference type="Proteomes" id="UP001605036">
    <property type="component" value="Unassembled WGS sequence"/>
</dbReference>
<gene>
    <name evidence="2" type="ORF">R1flu_021385</name>
</gene>
<sequence length="194" mass="20207">MLSEIAQRRGEPLVSSLLGMAEVAVRQTVQEIGRQSQNHSMMTSATCSRRPSRRSSNSRTERSVEIQEVGIGLYGHSESACGEVGSCAINDHRRSGVKGEVSIGACHDFGFGGVRSWHFAALASASSHVDAATLASTAHVSTAHLPYGSCALATYVGVPLVVPGPVSTLATFAIHAHSAGLSSDQAAVLIPRPS</sequence>
<feature type="region of interest" description="Disordered" evidence="1">
    <location>
        <begin position="33"/>
        <end position="62"/>
    </location>
</feature>